<evidence type="ECO:0000259" key="5">
    <source>
        <dbReference type="PROSITE" id="PS50932"/>
    </source>
</evidence>
<organism evidence="6 7">
    <name type="scientific">Peribacillus glennii</name>
    <dbReference type="NCBI Taxonomy" id="2303991"/>
    <lineage>
        <taxon>Bacteria</taxon>
        <taxon>Bacillati</taxon>
        <taxon>Bacillota</taxon>
        <taxon>Bacilli</taxon>
        <taxon>Bacillales</taxon>
        <taxon>Bacillaceae</taxon>
        <taxon>Peribacillus</taxon>
    </lineage>
</organism>
<feature type="domain" description="HTH lacI-type" evidence="5">
    <location>
        <begin position="4"/>
        <end position="58"/>
    </location>
</feature>
<dbReference type="PANTHER" id="PTHR30146:SF148">
    <property type="entry name" value="HTH-TYPE TRANSCRIPTIONAL REPRESSOR PURR-RELATED"/>
    <property type="match status" value="1"/>
</dbReference>
<sequence length="344" mass="38883">MNNVTIKDIARELNVSTATVSRVLNQSGYASLEVKRQVLAAAKKMNYQPNAIARSLKKHQTKTIGVILPDISNPYFMKISKGLEDVVYESGYHLIFSSGNDNPEKENEMLKVLFEKRVDAIVLAPSGENDELIHKIKNTGIPVILVDRQLSNEAVGLDYVTEDNFEGAYQLTSYLLEQGHKQIGVVNGPLSISTGFERYEGFRSAIKRYNIEVDHKYIYHGDYTQEAGYKAAKYFFDLAEKPTAILSFNNRMTFGVLLELAERGLSNYEHLDIASYGETEATIFLKAPKIITLHHSSYEMGARVGEILMEKLVKNKEESVNEKPKQHTIYTQKSTIWQESDLKS</sequence>
<keyword evidence="4" id="KW-0804">Transcription</keyword>
<dbReference type="CDD" id="cd06267">
    <property type="entry name" value="PBP1_LacI_sugar_binding-like"/>
    <property type="match status" value="1"/>
</dbReference>
<dbReference type="InterPro" id="IPR000843">
    <property type="entry name" value="HTH_LacI"/>
</dbReference>
<dbReference type="SMART" id="SM00354">
    <property type="entry name" value="HTH_LACI"/>
    <property type="match status" value="1"/>
</dbReference>
<proteinExistence type="predicted"/>
<evidence type="ECO:0000256" key="1">
    <source>
        <dbReference type="ARBA" id="ARBA00022491"/>
    </source>
</evidence>
<protein>
    <submittedName>
        <fullName evidence="6">LacI family transcriptional regulator</fullName>
    </submittedName>
</protein>
<dbReference type="EMBL" id="QVTD01000012">
    <property type="protein sequence ID" value="RFU61797.1"/>
    <property type="molecule type" value="Genomic_DNA"/>
</dbReference>
<dbReference type="Pfam" id="PF00356">
    <property type="entry name" value="LacI"/>
    <property type="match status" value="1"/>
</dbReference>
<dbReference type="Pfam" id="PF00532">
    <property type="entry name" value="Peripla_BP_1"/>
    <property type="match status" value="1"/>
</dbReference>
<accession>A0A372L8S2</accession>
<dbReference type="PROSITE" id="PS50932">
    <property type="entry name" value="HTH_LACI_2"/>
    <property type="match status" value="1"/>
</dbReference>
<evidence type="ECO:0000256" key="3">
    <source>
        <dbReference type="ARBA" id="ARBA00023125"/>
    </source>
</evidence>
<evidence type="ECO:0000313" key="7">
    <source>
        <dbReference type="Proteomes" id="UP000262939"/>
    </source>
</evidence>
<keyword evidence="2" id="KW-0805">Transcription regulation</keyword>
<evidence type="ECO:0000256" key="4">
    <source>
        <dbReference type="ARBA" id="ARBA00023163"/>
    </source>
</evidence>
<dbReference type="PRINTS" id="PR00036">
    <property type="entry name" value="HTHLACI"/>
</dbReference>
<dbReference type="GO" id="GO:0000976">
    <property type="term" value="F:transcription cis-regulatory region binding"/>
    <property type="evidence" value="ECO:0007669"/>
    <property type="project" value="TreeGrafter"/>
</dbReference>
<dbReference type="Gene3D" id="3.40.50.2300">
    <property type="match status" value="2"/>
</dbReference>
<dbReference type="SUPFAM" id="SSF53822">
    <property type="entry name" value="Periplasmic binding protein-like I"/>
    <property type="match status" value="1"/>
</dbReference>
<dbReference type="CDD" id="cd01392">
    <property type="entry name" value="HTH_LacI"/>
    <property type="match status" value="1"/>
</dbReference>
<gene>
    <name evidence="6" type="ORF">D0466_16810</name>
</gene>
<dbReference type="Gene3D" id="1.10.260.40">
    <property type="entry name" value="lambda repressor-like DNA-binding domains"/>
    <property type="match status" value="1"/>
</dbReference>
<keyword evidence="3" id="KW-0238">DNA-binding</keyword>
<dbReference type="OrthoDB" id="1639518at2"/>
<dbReference type="GO" id="GO:0003700">
    <property type="term" value="F:DNA-binding transcription factor activity"/>
    <property type="evidence" value="ECO:0007669"/>
    <property type="project" value="TreeGrafter"/>
</dbReference>
<evidence type="ECO:0000256" key="2">
    <source>
        <dbReference type="ARBA" id="ARBA00023015"/>
    </source>
</evidence>
<dbReference type="InterPro" id="IPR001761">
    <property type="entry name" value="Peripla_BP/Lac1_sug-bd_dom"/>
</dbReference>
<dbReference type="Proteomes" id="UP000262939">
    <property type="component" value="Unassembled WGS sequence"/>
</dbReference>
<name>A0A372L8S2_9BACI</name>
<reference evidence="6 7" key="1">
    <citation type="submission" date="2018-08" db="EMBL/GenBank/DDBJ databases">
        <title>Bacillus chawlae sp. nov., Bacillus glennii sp. nov., and Bacillus saganii sp. nov. Isolated from the Vehicle Assembly Building at Kennedy Space Center where the Viking Spacecraft were Assembled.</title>
        <authorList>
            <person name="Seuylemezian A."/>
            <person name="Vaishampayan P."/>
        </authorList>
    </citation>
    <scope>NUCLEOTIDE SEQUENCE [LARGE SCALE GENOMIC DNA]</scope>
    <source>
        <strain evidence="6 7">V44-8</strain>
    </source>
</reference>
<comment type="caution">
    <text evidence="6">The sequence shown here is derived from an EMBL/GenBank/DDBJ whole genome shotgun (WGS) entry which is preliminary data.</text>
</comment>
<dbReference type="InterPro" id="IPR028082">
    <property type="entry name" value="Peripla_BP_I"/>
</dbReference>
<dbReference type="AlphaFoldDB" id="A0A372L8S2"/>
<dbReference type="InterPro" id="IPR010982">
    <property type="entry name" value="Lambda_DNA-bd_dom_sf"/>
</dbReference>
<evidence type="ECO:0000313" key="6">
    <source>
        <dbReference type="EMBL" id="RFU61797.1"/>
    </source>
</evidence>
<dbReference type="PANTHER" id="PTHR30146">
    <property type="entry name" value="LACI-RELATED TRANSCRIPTIONAL REPRESSOR"/>
    <property type="match status" value="1"/>
</dbReference>
<dbReference type="RefSeq" id="WP_117323704.1">
    <property type="nucleotide sequence ID" value="NZ_QVTD01000012.1"/>
</dbReference>
<dbReference type="SUPFAM" id="SSF47413">
    <property type="entry name" value="lambda repressor-like DNA-binding domains"/>
    <property type="match status" value="1"/>
</dbReference>
<keyword evidence="1" id="KW-0678">Repressor</keyword>
<keyword evidence="7" id="KW-1185">Reference proteome</keyword>